<protein>
    <submittedName>
        <fullName evidence="2">Uncharacterized protein</fullName>
    </submittedName>
</protein>
<reference evidence="3" key="1">
    <citation type="journal article" date="2019" name="Int. J. Syst. Evol. Microbiol.">
        <title>The Global Catalogue of Microorganisms (GCM) 10K type strain sequencing project: providing services to taxonomists for standard genome sequencing and annotation.</title>
        <authorList>
            <consortium name="The Broad Institute Genomics Platform"/>
            <consortium name="The Broad Institute Genome Sequencing Center for Infectious Disease"/>
            <person name="Wu L."/>
            <person name="Ma J."/>
        </authorList>
    </citation>
    <scope>NUCLEOTIDE SEQUENCE [LARGE SCALE GENOMIC DNA]</scope>
    <source>
        <strain evidence="3">JCM 18514</strain>
    </source>
</reference>
<organism evidence="2 3">
    <name type="scientific">Arthrobacter gyeryongensis</name>
    <dbReference type="NCBI Taxonomy" id="1650592"/>
    <lineage>
        <taxon>Bacteria</taxon>
        <taxon>Bacillati</taxon>
        <taxon>Actinomycetota</taxon>
        <taxon>Actinomycetes</taxon>
        <taxon>Micrococcales</taxon>
        <taxon>Micrococcaceae</taxon>
        <taxon>Arthrobacter</taxon>
    </lineage>
</organism>
<comment type="caution">
    <text evidence="2">The sequence shown here is derived from an EMBL/GenBank/DDBJ whole genome shotgun (WGS) entry which is preliminary data.</text>
</comment>
<name>A0ABP9SMI9_9MICC</name>
<accession>A0ABP9SMI9</accession>
<evidence type="ECO:0000313" key="2">
    <source>
        <dbReference type="EMBL" id="GAA5198128.1"/>
    </source>
</evidence>
<dbReference type="Proteomes" id="UP001500200">
    <property type="component" value="Unassembled WGS sequence"/>
</dbReference>
<gene>
    <name evidence="2" type="ORF">GCM10023346_34570</name>
</gene>
<sequence length="146" mass="15659">MPATSEMDPGKLPMSRGMPIATAKFTAVMGRNPRAGLQGVESEHFLQELRGEEKEPDHCAQVQKAGDIGAGSAAAREQPQRHDRLGRRALDQHEYDQEDDAGTDGRDRDRRVPAGVDGVDDAEHESADTQGGTERAEAVEAATSPA</sequence>
<proteinExistence type="predicted"/>
<evidence type="ECO:0000256" key="1">
    <source>
        <dbReference type="SAM" id="MobiDB-lite"/>
    </source>
</evidence>
<dbReference type="EMBL" id="BAABKK010000024">
    <property type="protein sequence ID" value="GAA5198128.1"/>
    <property type="molecule type" value="Genomic_DNA"/>
</dbReference>
<feature type="compositionally biased region" description="Basic and acidic residues" evidence="1">
    <location>
        <begin position="103"/>
        <end position="112"/>
    </location>
</feature>
<evidence type="ECO:0000313" key="3">
    <source>
        <dbReference type="Proteomes" id="UP001500200"/>
    </source>
</evidence>
<feature type="compositionally biased region" description="Basic and acidic residues" evidence="1">
    <location>
        <begin position="78"/>
        <end position="95"/>
    </location>
</feature>
<keyword evidence="3" id="KW-1185">Reference proteome</keyword>
<feature type="region of interest" description="Disordered" evidence="1">
    <location>
        <begin position="50"/>
        <end position="146"/>
    </location>
</feature>